<evidence type="ECO:0000313" key="3">
    <source>
        <dbReference type="Proteomes" id="UP001596074"/>
    </source>
</evidence>
<comment type="caution">
    <text evidence="2">The sequence shown here is derived from an EMBL/GenBank/DDBJ whole genome shotgun (WGS) entry which is preliminary data.</text>
</comment>
<keyword evidence="3" id="KW-1185">Reference proteome</keyword>
<dbReference type="EMBL" id="JBHSON010000032">
    <property type="protein sequence ID" value="MFC5748437.1"/>
    <property type="molecule type" value="Genomic_DNA"/>
</dbReference>
<name>A0ABW1A194_9ACTN</name>
<feature type="region of interest" description="Disordered" evidence="1">
    <location>
        <begin position="1"/>
        <end position="21"/>
    </location>
</feature>
<evidence type="ECO:0000313" key="2">
    <source>
        <dbReference type="EMBL" id="MFC5748437.1"/>
    </source>
</evidence>
<gene>
    <name evidence="2" type="ORF">ACFPZN_22685</name>
</gene>
<feature type="region of interest" description="Disordered" evidence="1">
    <location>
        <begin position="39"/>
        <end position="66"/>
    </location>
</feature>
<protein>
    <submittedName>
        <fullName evidence="2">Uncharacterized protein</fullName>
    </submittedName>
</protein>
<accession>A0ABW1A194</accession>
<sequence length="66" mass="6990">MDLVRDATAIEPERPIYQGGPGDILGELNLLTGQNVYLTARGNPPGRSSGSDRRRCAVPSPSTPTP</sequence>
<reference evidence="3" key="1">
    <citation type="journal article" date="2019" name="Int. J. Syst. Evol. Microbiol.">
        <title>The Global Catalogue of Microorganisms (GCM) 10K type strain sequencing project: providing services to taxonomists for standard genome sequencing and annotation.</title>
        <authorList>
            <consortium name="The Broad Institute Genomics Platform"/>
            <consortium name="The Broad Institute Genome Sequencing Center for Infectious Disease"/>
            <person name="Wu L."/>
            <person name="Ma J."/>
        </authorList>
    </citation>
    <scope>NUCLEOTIDE SEQUENCE [LARGE SCALE GENOMIC DNA]</scope>
    <source>
        <strain evidence="3">KCTC 42087</strain>
    </source>
</reference>
<evidence type="ECO:0000256" key="1">
    <source>
        <dbReference type="SAM" id="MobiDB-lite"/>
    </source>
</evidence>
<dbReference type="RefSeq" id="WP_378284102.1">
    <property type="nucleotide sequence ID" value="NZ_JBHSON010000032.1"/>
</dbReference>
<proteinExistence type="predicted"/>
<organism evidence="2 3">
    <name type="scientific">Actinomadura rugatobispora</name>
    <dbReference type="NCBI Taxonomy" id="1994"/>
    <lineage>
        <taxon>Bacteria</taxon>
        <taxon>Bacillati</taxon>
        <taxon>Actinomycetota</taxon>
        <taxon>Actinomycetes</taxon>
        <taxon>Streptosporangiales</taxon>
        <taxon>Thermomonosporaceae</taxon>
        <taxon>Actinomadura</taxon>
    </lineage>
</organism>
<dbReference type="Proteomes" id="UP001596074">
    <property type="component" value="Unassembled WGS sequence"/>
</dbReference>